<evidence type="ECO:0000313" key="3">
    <source>
        <dbReference type="Proteomes" id="UP000606008"/>
    </source>
</evidence>
<dbReference type="Gene3D" id="1.20.1260.10">
    <property type="match status" value="1"/>
</dbReference>
<feature type="region of interest" description="Disordered" evidence="1">
    <location>
        <begin position="177"/>
        <end position="284"/>
    </location>
</feature>
<evidence type="ECO:0000256" key="1">
    <source>
        <dbReference type="SAM" id="MobiDB-lite"/>
    </source>
</evidence>
<sequence>MATIGKQIADFFSGGSSTDNDEGLRGLFINELKGIYYAEKALVDNMPNMADAATTDQVRQAFQMHLEETRNQVTRLERIFQSIDETPDTMTCNAIDGLADDSDNVISTTESGSLTRDAALIIAGQKVEHHEIAAYGSLHALAQLLGYTEAAQLIEQSLQEEKNTDKKLTQLAETFVNERAKSEGNNDSNYSSPNRRNYYDDDDDNDLLSTNSGSTSGSRSGYASGANYQSGSAVGDSTTYGTEPGTGTLGSSTMGGSGTVGNSGYTPGREGSSGNATSGGAMGI</sequence>
<dbReference type="CDD" id="cd07909">
    <property type="entry name" value="YciF"/>
    <property type="match status" value="1"/>
</dbReference>
<dbReference type="SUPFAM" id="SSF47240">
    <property type="entry name" value="Ferritin-like"/>
    <property type="match status" value="1"/>
</dbReference>
<dbReference type="EMBL" id="WAEL01000001">
    <property type="protein sequence ID" value="NID09256.1"/>
    <property type="molecule type" value="Genomic_DNA"/>
</dbReference>
<comment type="caution">
    <text evidence="2">The sequence shown here is derived from an EMBL/GenBank/DDBJ whole genome shotgun (WGS) entry which is preliminary data.</text>
</comment>
<accession>A0ABX0QB51</accession>
<gene>
    <name evidence="2" type="ORF">F7231_03660</name>
</gene>
<reference evidence="3" key="1">
    <citation type="submission" date="2019-09" db="EMBL/GenBank/DDBJ databases">
        <authorList>
            <person name="Jung D.-H."/>
        </authorList>
    </citation>
    <scope>NUCLEOTIDE SEQUENCE [LARGE SCALE GENOMIC DNA]</scope>
    <source>
        <strain evidence="3">JA-25</strain>
    </source>
</reference>
<dbReference type="InterPro" id="IPR009078">
    <property type="entry name" value="Ferritin-like_SF"/>
</dbReference>
<feature type="compositionally biased region" description="Low complexity" evidence="1">
    <location>
        <begin position="209"/>
        <end position="228"/>
    </location>
</feature>
<dbReference type="Pfam" id="PF05974">
    <property type="entry name" value="DUF892"/>
    <property type="match status" value="1"/>
</dbReference>
<name>A0ABX0QB51_9BACT</name>
<feature type="compositionally biased region" description="Polar residues" evidence="1">
    <location>
        <begin position="229"/>
        <end position="241"/>
    </location>
</feature>
<dbReference type="InterPro" id="IPR047114">
    <property type="entry name" value="YciF"/>
</dbReference>
<organism evidence="2 3">
    <name type="scientific">Fibrivirga algicola</name>
    <dbReference type="NCBI Taxonomy" id="2950420"/>
    <lineage>
        <taxon>Bacteria</taxon>
        <taxon>Pseudomonadati</taxon>
        <taxon>Bacteroidota</taxon>
        <taxon>Cytophagia</taxon>
        <taxon>Cytophagales</taxon>
        <taxon>Spirosomataceae</taxon>
        <taxon>Fibrivirga</taxon>
    </lineage>
</organism>
<evidence type="ECO:0000313" key="2">
    <source>
        <dbReference type="EMBL" id="NID09256.1"/>
    </source>
</evidence>
<dbReference type="PANTHER" id="PTHR30565:SF9">
    <property type="entry name" value="PROTEIN YCIF"/>
    <property type="match status" value="1"/>
</dbReference>
<keyword evidence="3" id="KW-1185">Reference proteome</keyword>
<reference evidence="3" key="2">
    <citation type="submission" date="2023-07" db="EMBL/GenBank/DDBJ databases">
        <authorList>
            <person name="Jung D.-H."/>
        </authorList>
    </citation>
    <scope>NUCLEOTIDE SEQUENCE [LARGE SCALE GENOMIC DNA]</scope>
    <source>
        <strain evidence="3">JA-25</strain>
    </source>
</reference>
<dbReference type="RefSeq" id="WP_166690920.1">
    <property type="nucleotide sequence ID" value="NZ_WAEL01000001.1"/>
</dbReference>
<dbReference type="PANTHER" id="PTHR30565">
    <property type="entry name" value="PROTEIN YCIF"/>
    <property type="match status" value="1"/>
</dbReference>
<proteinExistence type="predicted"/>
<protein>
    <submittedName>
        <fullName evidence="2">Ferritin-like domain-containing protein</fullName>
    </submittedName>
</protein>
<dbReference type="Proteomes" id="UP000606008">
    <property type="component" value="Unassembled WGS sequence"/>
</dbReference>
<dbReference type="InterPro" id="IPR010287">
    <property type="entry name" value="DUF892_YciF-like"/>
</dbReference>
<dbReference type="InterPro" id="IPR012347">
    <property type="entry name" value="Ferritin-like"/>
</dbReference>